<protein>
    <recommendedName>
        <fullName evidence="4">Chromate transporter</fullName>
    </recommendedName>
</protein>
<keyword evidence="1" id="KW-1133">Transmembrane helix</keyword>
<feature type="transmembrane region" description="Helical" evidence="1">
    <location>
        <begin position="6"/>
        <end position="28"/>
    </location>
</feature>
<comment type="caution">
    <text evidence="2">The sequence shown here is derived from an EMBL/GenBank/DDBJ whole genome shotgun (WGS) entry which is preliminary data.</text>
</comment>
<reference evidence="2" key="1">
    <citation type="submission" date="2022-01" db="EMBL/GenBank/DDBJ databases">
        <authorList>
            <person name="Wang Y."/>
        </authorList>
    </citation>
    <scope>NUCLEOTIDE SEQUENCE</scope>
    <source>
        <strain evidence="2">WB101</strain>
    </source>
</reference>
<gene>
    <name evidence="2" type="ORF">L6773_01020</name>
</gene>
<keyword evidence="3" id="KW-1185">Reference proteome</keyword>
<organism evidence="2 3">
    <name type="scientific">Rhodohalobacter sulfatireducens</name>
    <dbReference type="NCBI Taxonomy" id="2911366"/>
    <lineage>
        <taxon>Bacteria</taxon>
        <taxon>Pseudomonadati</taxon>
        <taxon>Balneolota</taxon>
        <taxon>Balneolia</taxon>
        <taxon>Balneolales</taxon>
        <taxon>Balneolaceae</taxon>
        <taxon>Rhodohalobacter</taxon>
    </lineage>
</organism>
<evidence type="ECO:0008006" key="4">
    <source>
        <dbReference type="Google" id="ProtNLM"/>
    </source>
</evidence>
<dbReference type="RefSeq" id="WP_237851973.1">
    <property type="nucleotide sequence ID" value="NZ_JAKLWS010000001.1"/>
</dbReference>
<name>A0ABS9K8E8_9BACT</name>
<keyword evidence="1" id="KW-0812">Transmembrane</keyword>
<evidence type="ECO:0000313" key="3">
    <source>
        <dbReference type="Proteomes" id="UP001165366"/>
    </source>
</evidence>
<evidence type="ECO:0000256" key="1">
    <source>
        <dbReference type="SAM" id="Phobius"/>
    </source>
</evidence>
<dbReference type="Proteomes" id="UP001165366">
    <property type="component" value="Unassembled WGS sequence"/>
</dbReference>
<sequence length="50" mass="5725">MSWKIQLFEIIVYFIKFGIGSVIGYAVLKEAIIAALKEYDLSNEQNLEKS</sequence>
<dbReference type="EMBL" id="JAKLWS010000001">
    <property type="protein sequence ID" value="MCG2587127.1"/>
    <property type="molecule type" value="Genomic_DNA"/>
</dbReference>
<proteinExistence type="predicted"/>
<keyword evidence="1" id="KW-0472">Membrane</keyword>
<accession>A0ABS9K8E8</accession>
<reference evidence="2" key="2">
    <citation type="submission" date="2024-05" db="EMBL/GenBank/DDBJ databases">
        <title>Rhodohalobacter halophilus gen. nov., sp. nov., a moderately halophilic member of the family Balneolaceae.</title>
        <authorList>
            <person name="Xia J."/>
        </authorList>
    </citation>
    <scope>NUCLEOTIDE SEQUENCE</scope>
    <source>
        <strain evidence="2">WB101</strain>
    </source>
</reference>
<evidence type="ECO:0000313" key="2">
    <source>
        <dbReference type="EMBL" id="MCG2587127.1"/>
    </source>
</evidence>